<evidence type="ECO:0000313" key="2">
    <source>
        <dbReference type="Proteomes" id="UP001165064"/>
    </source>
</evidence>
<name>A0ACB5T8R0_AMBMO</name>
<comment type="caution">
    <text evidence="1">The sequence shown here is derived from an EMBL/GenBank/DDBJ whole genome shotgun (WGS) entry which is preliminary data.</text>
</comment>
<protein>
    <submittedName>
        <fullName evidence="1">Unnamed protein product</fullName>
    </submittedName>
</protein>
<evidence type="ECO:0000313" key="1">
    <source>
        <dbReference type="EMBL" id="GME83546.1"/>
    </source>
</evidence>
<reference evidence="1" key="1">
    <citation type="submission" date="2023-04" db="EMBL/GenBank/DDBJ databases">
        <title>Ambrosiozyma monospora NBRC 10751.</title>
        <authorList>
            <person name="Ichikawa N."/>
            <person name="Sato H."/>
            <person name="Tonouchi N."/>
        </authorList>
    </citation>
    <scope>NUCLEOTIDE SEQUENCE</scope>
    <source>
        <strain evidence="1">NBRC 10751</strain>
    </source>
</reference>
<keyword evidence="2" id="KW-1185">Reference proteome</keyword>
<gene>
    <name evidence="1" type="ORF">Amon02_000624300</name>
</gene>
<organism evidence="1 2">
    <name type="scientific">Ambrosiozyma monospora</name>
    <name type="common">Yeast</name>
    <name type="synonym">Endomycopsis monosporus</name>
    <dbReference type="NCBI Taxonomy" id="43982"/>
    <lineage>
        <taxon>Eukaryota</taxon>
        <taxon>Fungi</taxon>
        <taxon>Dikarya</taxon>
        <taxon>Ascomycota</taxon>
        <taxon>Saccharomycotina</taxon>
        <taxon>Pichiomycetes</taxon>
        <taxon>Pichiales</taxon>
        <taxon>Pichiaceae</taxon>
        <taxon>Ambrosiozyma</taxon>
    </lineage>
</organism>
<proteinExistence type="predicted"/>
<sequence length="164" mass="17480">MCYYYPDPTPILKTTVTTTLCHHYKCQTYTFTCGLDGKCTGSSDITTTPTIPPSISSPPPDITISPHPPSDDPSSPPGSNDDFPTPSSKLLDDSGSTYSPPTPDPSSEISAEPKSTDPTSENPDEPLPTDPTSVIVDEPLSTYQATSNSQLDAPGLFGRRILFI</sequence>
<accession>A0ACB5T8R0</accession>
<dbReference type="Proteomes" id="UP001165064">
    <property type="component" value="Unassembled WGS sequence"/>
</dbReference>
<dbReference type="EMBL" id="BSXS01004822">
    <property type="protein sequence ID" value="GME83546.1"/>
    <property type="molecule type" value="Genomic_DNA"/>
</dbReference>